<dbReference type="Proteomes" id="UP000286415">
    <property type="component" value="Unassembled WGS sequence"/>
</dbReference>
<name>A0A8T1MKM6_CLOSI</name>
<keyword evidence="2" id="KW-1185">Reference proteome</keyword>
<gene>
    <name evidence="1" type="ORF">CSKR_108563</name>
</gene>
<protein>
    <submittedName>
        <fullName evidence="1">Uncharacterized protein</fullName>
    </submittedName>
</protein>
<comment type="caution">
    <text evidence="1">The sequence shown here is derived from an EMBL/GenBank/DDBJ whole genome shotgun (WGS) entry which is preliminary data.</text>
</comment>
<organism evidence="1 2">
    <name type="scientific">Clonorchis sinensis</name>
    <name type="common">Chinese liver fluke</name>
    <dbReference type="NCBI Taxonomy" id="79923"/>
    <lineage>
        <taxon>Eukaryota</taxon>
        <taxon>Metazoa</taxon>
        <taxon>Spiralia</taxon>
        <taxon>Lophotrochozoa</taxon>
        <taxon>Platyhelminthes</taxon>
        <taxon>Trematoda</taxon>
        <taxon>Digenea</taxon>
        <taxon>Opisthorchiida</taxon>
        <taxon>Opisthorchiata</taxon>
        <taxon>Opisthorchiidae</taxon>
        <taxon>Clonorchis</taxon>
    </lineage>
</organism>
<reference evidence="1 2" key="2">
    <citation type="journal article" date="2021" name="Genomics">
        <title>High-quality reference genome for Clonorchis sinensis.</title>
        <authorList>
            <person name="Young N.D."/>
            <person name="Stroehlein A.J."/>
            <person name="Kinkar L."/>
            <person name="Wang T."/>
            <person name="Sohn W.M."/>
            <person name="Chang B.C.H."/>
            <person name="Kaur P."/>
            <person name="Weisz D."/>
            <person name="Dudchenko O."/>
            <person name="Aiden E.L."/>
            <person name="Korhonen P.K."/>
            <person name="Gasser R.B."/>
        </authorList>
    </citation>
    <scope>NUCLEOTIDE SEQUENCE [LARGE SCALE GENOMIC DNA]</scope>
    <source>
        <strain evidence="1">Cs-k2</strain>
    </source>
</reference>
<proteinExistence type="predicted"/>
<accession>A0A8T1MKM6</accession>
<sequence length="180" mass="20918">MIFEKYTHLQINLVLARDSPETQLNLSPPHVPVATIFEISRNMYIRNGLLIRLLKTLRQPTTGFALLGFYSGEFQDKSLYYCLNLLFVKDVSYGHLNSGSTTWSVYTPARWRRLPPRSFTLHDKWLHRSKMHSLANKFGFAKDTWNPAESHVCDVSRQLNMLHQAASCFSRYDIRDIATH</sequence>
<evidence type="ECO:0000313" key="2">
    <source>
        <dbReference type="Proteomes" id="UP000286415"/>
    </source>
</evidence>
<feature type="non-terminal residue" evidence="1">
    <location>
        <position position="180"/>
    </location>
</feature>
<dbReference type="AlphaFoldDB" id="A0A8T1MKM6"/>
<dbReference type="EMBL" id="NIRI02000042">
    <property type="protein sequence ID" value="KAG5449498.1"/>
    <property type="molecule type" value="Genomic_DNA"/>
</dbReference>
<reference evidence="1 2" key="1">
    <citation type="journal article" date="2018" name="Biotechnol. Adv.">
        <title>Improved genomic resources and new bioinformatic workflow for the carcinogenic parasite Clonorchis sinensis: Biotechnological implications.</title>
        <authorList>
            <person name="Wang D."/>
            <person name="Korhonen P.K."/>
            <person name="Gasser R.B."/>
            <person name="Young N.D."/>
        </authorList>
    </citation>
    <scope>NUCLEOTIDE SEQUENCE [LARGE SCALE GENOMIC DNA]</scope>
    <source>
        <strain evidence="1">Cs-k2</strain>
    </source>
</reference>
<evidence type="ECO:0000313" key="1">
    <source>
        <dbReference type="EMBL" id="KAG5449498.1"/>
    </source>
</evidence>